<reference evidence="6 7" key="1">
    <citation type="submission" date="2019-12" db="EMBL/GenBank/DDBJ databases">
        <authorList>
            <person name="Sun J.-Q."/>
        </authorList>
    </citation>
    <scope>NUCLEOTIDE SEQUENCE [LARGE SCALE GENOMIC DNA]</scope>
    <source>
        <strain evidence="6 7">JCM 17928</strain>
    </source>
</reference>
<dbReference type="Gene3D" id="3.40.50.1360">
    <property type="match status" value="1"/>
</dbReference>
<sequence length="249" mass="27347">MIKEERLQIILDQLSKDQKVLLGDLSMLLNVSEDTVRRDIKILSDKGLLQAVRGGAIAHSPIPHHYRARENYNVANKQIIAQKALSFLKDGQIVVFDGGTSALAVAQNLPKDLNITVVTNSFPVAAVIEDHPKAELIFAGGRLFKPSFITRGHETIEVFNNIKSDVCFMGVCALHPEAGLTALNYEDAQVNKVMSKMTSKVIALSTLEKLGTAEPYKVCGIYDIDVIISEASSDNKELSIYREKGVNII</sequence>
<evidence type="ECO:0000256" key="1">
    <source>
        <dbReference type="ARBA" id="ARBA00022491"/>
    </source>
</evidence>
<dbReference type="Proteomes" id="UP000433945">
    <property type="component" value="Unassembled WGS sequence"/>
</dbReference>
<proteinExistence type="predicted"/>
<dbReference type="PRINTS" id="PR00037">
    <property type="entry name" value="HTHLACR"/>
</dbReference>
<dbReference type="PANTHER" id="PTHR30363">
    <property type="entry name" value="HTH-TYPE TRANSCRIPTIONAL REGULATOR SRLR-RELATED"/>
    <property type="match status" value="1"/>
</dbReference>
<accession>A0A6N8HDE2</accession>
<evidence type="ECO:0000256" key="4">
    <source>
        <dbReference type="ARBA" id="ARBA00023163"/>
    </source>
</evidence>
<dbReference type="InterPro" id="IPR014036">
    <property type="entry name" value="DeoR-like_C"/>
</dbReference>
<dbReference type="SUPFAM" id="SSF100950">
    <property type="entry name" value="NagB/RpiA/CoA transferase-like"/>
    <property type="match status" value="1"/>
</dbReference>
<evidence type="ECO:0000259" key="5">
    <source>
        <dbReference type="PROSITE" id="PS51000"/>
    </source>
</evidence>
<dbReference type="Pfam" id="PF00455">
    <property type="entry name" value="DeoRC"/>
    <property type="match status" value="1"/>
</dbReference>
<keyword evidence="2" id="KW-0805">Transcription regulation</keyword>
<dbReference type="PROSITE" id="PS51000">
    <property type="entry name" value="HTH_DEOR_2"/>
    <property type="match status" value="1"/>
</dbReference>
<keyword evidence="4" id="KW-0804">Transcription</keyword>
<dbReference type="InterPro" id="IPR018356">
    <property type="entry name" value="Tscrpt_reg_HTH_DeoR_CS"/>
</dbReference>
<dbReference type="InterPro" id="IPR037171">
    <property type="entry name" value="NagB/RpiA_transferase-like"/>
</dbReference>
<gene>
    <name evidence="6" type="ORF">GN157_09995</name>
</gene>
<dbReference type="OrthoDB" id="9798651at2"/>
<dbReference type="AlphaFoldDB" id="A0A6N8HDE2"/>
<dbReference type="EMBL" id="WOWP01000034">
    <property type="protein sequence ID" value="MUV04040.1"/>
    <property type="molecule type" value="Genomic_DNA"/>
</dbReference>
<comment type="caution">
    <text evidence="6">The sequence shown here is derived from an EMBL/GenBank/DDBJ whole genome shotgun (WGS) entry which is preliminary data.</text>
</comment>
<dbReference type="InterPro" id="IPR050313">
    <property type="entry name" value="Carb_Metab_HTH_regulators"/>
</dbReference>
<dbReference type="GO" id="GO:0003700">
    <property type="term" value="F:DNA-binding transcription factor activity"/>
    <property type="evidence" value="ECO:0007669"/>
    <property type="project" value="InterPro"/>
</dbReference>
<dbReference type="InterPro" id="IPR036388">
    <property type="entry name" value="WH-like_DNA-bd_sf"/>
</dbReference>
<dbReference type="SMART" id="SM01134">
    <property type="entry name" value="DeoRC"/>
    <property type="match status" value="1"/>
</dbReference>
<keyword evidence="1" id="KW-0678">Repressor</keyword>
<dbReference type="InterPro" id="IPR036390">
    <property type="entry name" value="WH_DNA-bd_sf"/>
</dbReference>
<dbReference type="RefSeq" id="WP_157483272.1">
    <property type="nucleotide sequence ID" value="NZ_WOWP01000034.1"/>
</dbReference>
<keyword evidence="3" id="KW-0238">DNA-binding</keyword>
<evidence type="ECO:0000256" key="3">
    <source>
        <dbReference type="ARBA" id="ARBA00023125"/>
    </source>
</evidence>
<dbReference type="InterPro" id="IPR001034">
    <property type="entry name" value="DeoR_HTH"/>
</dbReference>
<evidence type="ECO:0000313" key="6">
    <source>
        <dbReference type="EMBL" id="MUV04040.1"/>
    </source>
</evidence>
<evidence type="ECO:0000313" key="7">
    <source>
        <dbReference type="Proteomes" id="UP000433945"/>
    </source>
</evidence>
<dbReference type="Gene3D" id="1.10.10.10">
    <property type="entry name" value="Winged helix-like DNA-binding domain superfamily/Winged helix DNA-binding domain"/>
    <property type="match status" value="1"/>
</dbReference>
<organism evidence="6 7">
    <name type="scientific">Flavobacterium rakeshii</name>
    <dbReference type="NCBI Taxonomy" id="1038845"/>
    <lineage>
        <taxon>Bacteria</taxon>
        <taxon>Pseudomonadati</taxon>
        <taxon>Bacteroidota</taxon>
        <taxon>Flavobacteriia</taxon>
        <taxon>Flavobacteriales</taxon>
        <taxon>Flavobacteriaceae</taxon>
        <taxon>Flavobacterium</taxon>
    </lineage>
</organism>
<dbReference type="PANTHER" id="PTHR30363:SF4">
    <property type="entry name" value="GLYCEROL-3-PHOSPHATE REGULON REPRESSOR"/>
    <property type="match status" value="1"/>
</dbReference>
<dbReference type="GO" id="GO:0003677">
    <property type="term" value="F:DNA binding"/>
    <property type="evidence" value="ECO:0007669"/>
    <property type="project" value="UniProtKB-KW"/>
</dbReference>
<dbReference type="PROSITE" id="PS00894">
    <property type="entry name" value="HTH_DEOR_1"/>
    <property type="match status" value="1"/>
</dbReference>
<dbReference type="SMART" id="SM00420">
    <property type="entry name" value="HTH_DEOR"/>
    <property type="match status" value="1"/>
</dbReference>
<evidence type="ECO:0000256" key="2">
    <source>
        <dbReference type="ARBA" id="ARBA00023015"/>
    </source>
</evidence>
<feature type="domain" description="HTH deoR-type" evidence="5">
    <location>
        <begin position="3"/>
        <end position="58"/>
    </location>
</feature>
<name>A0A6N8HDE2_9FLAO</name>
<protein>
    <submittedName>
        <fullName evidence="6">DeoR family transcriptional regulator</fullName>
    </submittedName>
</protein>
<keyword evidence="7" id="KW-1185">Reference proteome</keyword>
<dbReference type="SUPFAM" id="SSF46785">
    <property type="entry name" value="Winged helix' DNA-binding domain"/>
    <property type="match status" value="1"/>
</dbReference>
<dbReference type="Pfam" id="PF08220">
    <property type="entry name" value="HTH_DeoR"/>
    <property type="match status" value="1"/>
</dbReference>